<gene>
    <name evidence="1" type="ORF">UFOPK1572_01402</name>
</gene>
<protein>
    <submittedName>
        <fullName evidence="1">Unannotated protein</fullName>
    </submittedName>
</protein>
<evidence type="ECO:0000313" key="1">
    <source>
        <dbReference type="EMBL" id="CAB4571664.1"/>
    </source>
</evidence>
<reference evidence="1" key="1">
    <citation type="submission" date="2020-05" db="EMBL/GenBank/DDBJ databases">
        <authorList>
            <person name="Chiriac C."/>
            <person name="Salcher M."/>
            <person name="Ghai R."/>
            <person name="Kavagutti S V."/>
        </authorList>
    </citation>
    <scope>NUCLEOTIDE SEQUENCE</scope>
</reference>
<sequence length="160" mass="17792">MESGVNSSQLEPYSQALFDAVLGAIPVWIARRIHEIVQAAPSGDKDAVAAQLASVTQQTQEFVREHLQQLLSEDVDAQRSNPLHILRRSTAIPTEVLQSAQIPPVHRDEFDKSALPDDVYAIGPHTWRDLSEEVHEVGITWGAWKAATVIQRRRAEGKDI</sequence>
<name>A0A6J6E8T1_9ZZZZ</name>
<dbReference type="AlphaFoldDB" id="A0A6J6E8T1"/>
<accession>A0A6J6E8T1</accession>
<organism evidence="1">
    <name type="scientific">freshwater metagenome</name>
    <dbReference type="NCBI Taxonomy" id="449393"/>
    <lineage>
        <taxon>unclassified sequences</taxon>
        <taxon>metagenomes</taxon>
        <taxon>ecological metagenomes</taxon>
    </lineage>
</organism>
<proteinExistence type="predicted"/>
<dbReference type="EMBL" id="CAEZTC010000222">
    <property type="protein sequence ID" value="CAB4571664.1"/>
    <property type="molecule type" value="Genomic_DNA"/>
</dbReference>